<reference evidence="1" key="1">
    <citation type="submission" date="2013-10" db="EMBL/GenBank/DDBJ databases">
        <title>Genomic analysis of the causative agents of coccidiosis in chickens.</title>
        <authorList>
            <person name="Reid A.J."/>
            <person name="Blake D."/>
            <person name="Billington K."/>
            <person name="Browne H."/>
            <person name="Dunn M."/>
            <person name="Hung S."/>
            <person name="Kawahara F."/>
            <person name="Miranda-Saavedra D."/>
            <person name="Mourier T."/>
            <person name="Nagra H."/>
            <person name="Otto T.D."/>
            <person name="Rawlings N."/>
            <person name="Sanchez A."/>
            <person name="Sanders M."/>
            <person name="Subramaniam C."/>
            <person name="Tay Y."/>
            <person name="Dear P."/>
            <person name="Doerig C."/>
            <person name="Gruber A."/>
            <person name="Parkinson J."/>
            <person name="Shirley M."/>
            <person name="Wan K.L."/>
            <person name="Berriman M."/>
            <person name="Tomley F."/>
            <person name="Pain A."/>
        </authorList>
    </citation>
    <scope>NUCLEOTIDE SEQUENCE [LARGE SCALE GENOMIC DNA]</scope>
    <source>
        <strain evidence="1">Houghton</strain>
    </source>
</reference>
<reference evidence="1" key="2">
    <citation type="submission" date="2013-10" db="EMBL/GenBank/DDBJ databases">
        <authorList>
            <person name="Aslett M."/>
        </authorList>
    </citation>
    <scope>NUCLEOTIDE SEQUENCE [LARGE SCALE GENOMIC DNA]</scope>
    <source>
        <strain evidence="1">Houghton</strain>
    </source>
</reference>
<evidence type="ECO:0000313" key="1">
    <source>
        <dbReference type="EMBL" id="CDJ31911.1"/>
    </source>
</evidence>
<dbReference type="GeneID" id="25376038"/>
<dbReference type="RefSeq" id="XP_013354476.1">
    <property type="nucleotide sequence ID" value="XM_013499022.1"/>
</dbReference>
<dbReference type="Proteomes" id="UP000030744">
    <property type="component" value="Unassembled WGS sequence"/>
</dbReference>
<name>U6K4M8_9EIME</name>
<protein>
    <submittedName>
        <fullName evidence="1">Uncharacterized protein</fullName>
    </submittedName>
</protein>
<evidence type="ECO:0000313" key="2">
    <source>
        <dbReference type="Proteomes" id="UP000030744"/>
    </source>
</evidence>
<accession>U6K4M8</accession>
<proteinExistence type="predicted"/>
<keyword evidence="2" id="KW-1185">Reference proteome</keyword>
<gene>
    <name evidence="1" type="ORF">EMH_0010670</name>
</gene>
<dbReference type="EMBL" id="HG683681">
    <property type="protein sequence ID" value="CDJ31911.1"/>
    <property type="molecule type" value="Genomic_DNA"/>
</dbReference>
<dbReference type="AlphaFoldDB" id="U6K4M8"/>
<dbReference type="VEuPathDB" id="ToxoDB:EMH_0010670"/>
<organism evidence="1 2">
    <name type="scientific">Eimeria mitis</name>
    <dbReference type="NCBI Taxonomy" id="44415"/>
    <lineage>
        <taxon>Eukaryota</taxon>
        <taxon>Sar</taxon>
        <taxon>Alveolata</taxon>
        <taxon>Apicomplexa</taxon>
        <taxon>Conoidasida</taxon>
        <taxon>Coccidia</taxon>
        <taxon>Eucoccidiorida</taxon>
        <taxon>Eimeriorina</taxon>
        <taxon>Eimeriidae</taxon>
        <taxon>Eimeria</taxon>
    </lineage>
</organism>
<dbReference type="OrthoDB" id="329761at2759"/>
<sequence length="115" mass="13081">MQALRYAPKKTHPSLLSLAGLLLLAAKKKNKIKLLLQQLDEELLHENPTLQDLHALYNSLFLDDPLSGIKKEEKPWRWIDRMKPETLLALLETAAKLQGKPQQFNEILKGASQCS</sequence>